<organism evidence="1 2">
    <name type="scientific">Enterobacter cloacae</name>
    <dbReference type="NCBI Taxonomy" id="550"/>
    <lineage>
        <taxon>Bacteria</taxon>
        <taxon>Pseudomonadati</taxon>
        <taxon>Pseudomonadota</taxon>
        <taxon>Gammaproteobacteria</taxon>
        <taxon>Enterobacterales</taxon>
        <taxon>Enterobacteriaceae</taxon>
        <taxon>Enterobacter</taxon>
        <taxon>Enterobacter cloacae complex</taxon>
    </lineage>
</organism>
<dbReference type="AlphaFoldDB" id="A0A156SBF1"/>
<accession>A0A156SBF1</accession>
<dbReference type="Gene3D" id="3.30.2220.20">
    <property type="entry name" value="Phage tail assembly chaperone gp13-like"/>
    <property type="match status" value="1"/>
</dbReference>
<name>A0A156SBF1_ENTCL</name>
<sequence>MPQKTSQNSLRNVALTASKAYRTKEGITVPEWDGAKVTLREPSGDAWVKFREIVNPQLAEGEEAPTLTEAEKFLRNKEADVVLFIDVLLDENGERVFSDEDQEQVSKIYGPVHARLLAQALNLGMSQEEAGKP</sequence>
<dbReference type="Pfam" id="PF06222">
    <property type="entry name" value="Phage_TAC_1"/>
    <property type="match status" value="1"/>
</dbReference>
<dbReference type="RefSeq" id="WP_063144004.1">
    <property type="nucleotide sequence ID" value="NZ_FJXR01000010.1"/>
</dbReference>
<evidence type="ECO:0000313" key="2">
    <source>
        <dbReference type="Proteomes" id="UP000076008"/>
    </source>
</evidence>
<gene>
    <name evidence="1" type="ORF">SAMEA2273318_02024</name>
</gene>
<evidence type="ECO:0000313" key="1">
    <source>
        <dbReference type="EMBL" id="CZV21147.1"/>
    </source>
</evidence>
<reference evidence="1 2" key="1">
    <citation type="submission" date="2016-03" db="EMBL/GenBank/DDBJ databases">
        <authorList>
            <consortium name="Pathogen Informatics"/>
        </authorList>
    </citation>
    <scope>NUCLEOTIDE SEQUENCE [LARGE SCALE GENOMIC DNA]</scope>
    <source>
        <strain evidence="2">e1252</strain>
    </source>
</reference>
<dbReference type="InterPro" id="IPR010411">
    <property type="entry name" value="TAC_Gp13-like"/>
</dbReference>
<dbReference type="InterPro" id="IPR038556">
    <property type="entry name" value="TAC_Gp13-like_sf"/>
</dbReference>
<proteinExistence type="predicted"/>
<dbReference type="Proteomes" id="UP000076008">
    <property type="component" value="Unassembled WGS sequence"/>
</dbReference>
<protein>
    <submittedName>
        <fullName evidence="1">Phage tail assembly chaperone</fullName>
    </submittedName>
</protein>
<dbReference type="EMBL" id="FJXR01000010">
    <property type="protein sequence ID" value="CZV21147.1"/>
    <property type="molecule type" value="Genomic_DNA"/>
</dbReference>